<evidence type="ECO:0000256" key="3">
    <source>
        <dbReference type="ARBA" id="ARBA00022618"/>
    </source>
</evidence>
<feature type="region of interest" description="Disordered" evidence="8">
    <location>
        <begin position="1"/>
        <end position="58"/>
    </location>
</feature>
<evidence type="ECO:0000256" key="4">
    <source>
        <dbReference type="ARBA" id="ARBA00023127"/>
    </source>
</evidence>
<evidence type="ECO:0000256" key="8">
    <source>
        <dbReference type="SAM" id="MobiDB-lite"/>
    </source>
</evidence>
<dbReference type="SMART" id="SM00385">
    <property type="entry name" value="CYCLIN"/>
    <property type="match status" value="2"/>
</dbReference>
<dbReference type="GO" id="GO:0051301">
    <property type="term" value="P:cell division"/>
    <property type="evidence" value="ECO:0007669"/>
    <property type="project" value="UniProtKB-KW"/>
</dbReference>
<dbReference type="OrthoDB" id="5590282at2759"/>
<dbReference type="CDD" id="cd20506">
    <property type="entry name" value="CYCLIN_AtCycA-like_rpt2"/>
    <property type="match status" value="1"/>
</dbReference>
<name>A0A2C9V489_MANES</name>
<dbReference type="InterPro" id="IPR036915">
    <property type="entry name" value="Cyclin-like_sf"/>
</dbReference>
<dbReference type="PROSITE" id="PS00292">
    <property type="entry name" value="CYCLINS"/>
    <property type="match status" value="1"/>
</dbReference>
<feature type="domain" description="Cyclin C-terminal" evidence="10">
    <location>
        <begin position="278"/>
        <end position="401"/>
    </location>
</feature>
<feature type="compositionally biased region" description="Polar residues" evidence="8">
    <location>
        <begin position="40"/>
        <end position="58"/>
    </location>
</feature>
<dbReference type="GO" id="GO:0000307">
    <property type="term" value="C:cyclin-dependent protein kinase holoenzyme complex"/>
    <property type="evidence" value="ECO:0000318"/>
    <property type="project" value="GO_Central"/>
</dbReference>
<evidence type="ECO:0000313" key="12">
    <source>
        <dbReference type="Proteomes" id="UP000091857"/>
    </source>
</evidence>
<evidence type="ECO:0000256" key="5">
    <source>
        <dbReference type="ARBA" id="ARBA00023306"/>
    </source>
</evidence>
<evidence type="ECO:0000256" key="6">
    <source>
        <dbReference type="ARBA" id="ARBA00032263"/>
    </source>
</evidence>
<dbReference type="InterPro" id="IPR013763">
    <property type="entry name" value="Cyclin-like_dom"/>
</dbReference>
<evidence type="ECO:0000259" key="10">
    <source>
        <dbReference type="SMART" id="SM01332"/>
    </source>
</evidence>
<proteinExistence type="inferred from homology"/>
<reference evidence="12" key="1">
    <citation type="journal article" date="2016" name="Nat. Biotechnol.">
        <title>Sequencing wild and cultivated cassava and related species reveals extensive interspecific hybridization and genetic diversity.</title>
        <authorList>
            <person name="Bredeson J.V."/>
            <person name="Lyons J.B."/>
            <person name="Prochnik S.E."/>
            <person name="Wu G.A."/>
            <person name="Ha C.M."/>
            <person name="Edsinger-Gonzales E."/>
            <person name="Grimwood J."/>
            <person name="Schmutz J."/>
            <person name="Rabbi I.Y."/>
            <person name="Egesi C."/>
            <person name="Nauluvula P."/>
            <person name="Lebot V."/>
            <person name="Ndunguru J."/>
            <person name="Mkamilo G."/>
            <person name="Bart R.S."/>
            <person name="Setter T.L."/>
            <person name="Gleadow R.M."/>
            <person name="Kulakow P."/>
            <person name="Ferguson M.E."/>
            <person name="Rounsley S."/>
            <person name="Rokhsar D.S."/>
        </authorList>
    </citation>
    <scope>NUCLEOTIDE SEQUENCE [LARGE SCALE GENOMIC DNA]</scope>
    <source>
        <strain evidence="12">cv. AM560-2</strain>
    </source>
</reference>
<keyword evidence="5" id="KW-0131">Cell cycle</keyword>
<feature type="region of interest" description="Disordered" evidence="8">
    <location>
        <begin position="75"/>
        <end position="137"/>
    </location>
</feature>
<evidence type="ECO:0000259" key="9">
    <source>
        <dbReference type="SMART" id="SM00385"/>
    </source>
</evidence>
<dbReference type="InterPro" id="IPR039361">
    <property type="entry name" value="Cyclin"/>
</dbReference>
<dbReference type="Pfam" id="PF00134">
    <property type="entry name" value="Cyclin_N"/>
    <property type="match status" value="1"/>
</dbReference>
<dbReference type="PIRSF" id="PIRSF001771">
    <property type="entry name" value="Cyclin_A_B_D_E"/>
    <property type="match status" value="1"/>
</dbReference>
<dbReference type="SUPFAM" id="SSF47954">
    <property type="entry name" value="Cyclin-like"/>
    <property type="match status" value="2"/>
</dbReference>
<dbReference type="STRING" id="3983.A0A2C9V489"/>
<dbReference type="AlphaFoldDB" id="A0A2C9V489"/>
<comment type="subunit">
    <text evidence="2">Interacts with the CDC2 protein kinase to form a serine/threonine kinase holoenzyme complex also known as maturation promoting factor (MPF). The cyclin subunit imparts substrate specificity to the complex.</text>
</comment>
<dbReference type="InterPro" id="IPR004367">
    <property type="entry name" value="Cyclin_C-dom"/>
</dbReference>
<feature type="domain" description="Cyclin-like" evidence="9">
    <location>
        <begin position="185"/>
        <end position="269"/>
    </location>
</feature>
<keyword evidence="4 7" id="KW-0195">Cyclin</keyword>
<dbReference type="SMART" id="SM01332">
    <property type="entry name" value="Cyclin_C"/>
    <property type="match status" value="1"/>
</dbReference>
<comment type="caution">
    <text evidence="11">The sequence shown here is derived from an EMBL/GenBank/DDBJ whole genome shotgun (WGS) entry which is preliminary data.</text>
</comment>
<dbReference type="InterPro" id="IPR048258">
    <property type="entry name" value="Cyclins_cyclin-box"/>
</dbReference>
<keyword evidence="3" id="KW-0132">Cell division</keyword>
<dbReference type="FunFam" id="1.10.472.10:FF:000167">
    <property type="entry name" value="Mitotic cyclin 6"/>
    <property type="match status" value="1"/>
</dbReference>
<feature type="compositionally biased region" description="Polar residues" evidence="8">
    <location>
        <begin position="120"/>
        <end position="132"/>
    </location>
</feature>
<evidence type="ECO:0000256" key="7">
    <source>
        <dbReference type="RuleBase" id="RU000383"/>
    </source>
</evidence>
<dbReference type="InterPro" id="IPR046965">
    <property type="entry name" value="Cyclin_A/B-like"/>
</dbReference>
<dbReference type="InterPro" id="IPR006671">
    <property type="entry name" value="Cyclin_N"/>
</dbReference>
<organism evidence="11 12">
    <name type="scientific">Manihot esculenta</name>
    <name type="common">Cassava</name>
    <name type="synonym">Jatropha manihot</name>
    <dbReference type="NCBI Taxonomy" id="3983"/>
    <lineage>
        <taxon>Eukaryota</taxon>
        <taxon>Viridiplantae</taxon>
        <taxon>Streptophyta</taxon>
        <taxon>Embryophyta</taxon>
        <taxon>Tracheophyta</taxon>
        <taxon>Spermatophyta</taxon>
        <taxon>Magnoliopsida</taxon>
        <taxon>eudicotyledons</taxon>
        <taxon>Gunneridae</taxon>
        <taxon>Pentapetalae</taxon>
        <taxon>rosids</taxon>
        <taxon>fabids</taxon>
        <taxon>Malpighiales</taxon>
        <taxon>Euphorbiaceae</taxon>
        <taxon>Crotonoideae</taxon>
        <taxon>Manihoteae</taxon>
        <taxon>Manihot</taxon>
    </lineage>
</organism>
<feature type="domain" description="Cyclin-like" evidence="9">
    <location>
        <begin position="282"/>
        <end position="370"/>
    </location>
</feature>
<feature type="compositionally biased region" description="Polar residues" evidence="8">
    <location>
        <begin position="95"/>
        <end position="107"/>
    </location>
</feature>
<dbReference type="Gene3D" id="1.10.472.10">
    <property type="entry name" value="Cyclin-like"/>
    <property type="match status" value="2"/>
</dbReference>
<protein>
    <recommendedName>
        <fullName evidence="6">B-like cyclin</fullName>
    </recommendedName>
</protein>
<dbReference type="GO" id="GO:0005737">
    <property type="term" value="C:cytoplasm"/>
    <property type="evidence" value="ECO:0000318"/>
    <property type="project" value="GO_Central"/>
</dbReference>
<feature type="compositionally biased region" description="Basic and acidic residues" evidence="8">
    <location>
        <begin position="108"/>
        <end position="117"/>
    </location>
</feature>
<sequence length="414" mass="47277">MREIQTTVNSARSSSKKRPSSVASAPSLQFSKKRVPLGDLTNSPSLITPSTRNSDHQTTCNSECIFKVVTQNSNVETSARPKARLKKRNKKDPENSLTSESTQNSDVEVNRKTECKLKISTKSNPENSPSKGSTKDLGLRKCSYSSSIYEYLHSLEMEDKRRCLSNYMTEVQTDISVKMREVLVDWLVEVAEEYKLVSDTLYLTVSYIDRFLSWQVLSRNNLQLLGVSCMLIASKYEEINPPHVEDFCYITDNTYTKEEVVNMEKHVLEFLNYEMSTPTTKNFLRILTKAAQQNCKSPDLQFEFLSCYLGELSLLDYRCLRFLPSRVAASAVFLSRFTIQPKMHPWSAALRICSGYKPYDLKECVLAIHNLQLNREACASQAIRDKYSQHKFKCVATLSSPVGIPELYFQDIEE</sequence>
<dbReference type="GO" id="GO:0000082">
    <property type="term" value="P:G1/S transition of mitotic cell cycle"/>
    <property type="evidence" value="ECO:0000318"/>
    <property type="project" value="GO_Central"/>
</dbReference>
<gene>
    <name evidence="11" type="ORF">MANES_10G075100v8</name>
</gene>
<evidence type="ECO:0000313" key="11">
    <source>
        <dbReference type="EMBL" id="OAY39200.1"/>
    </source>
</evidence>
<dbReference type="FunFam" id="1.10.472.10:FF:000013">
    <property type="entry name" value="Cyclin A1"/>
    <property type="match status" value="1"/>
</dbReference>
<keyword evidence="12" id="KW-1185">Reference proteome</keyword>
<accession>A0A2C9V489</accession>
<dbReference type="GO" id="GO:0005634">
    <property type="term" value="C:nucleus"/>
    <property type="evidence" value="ECO:0000318"/>
    <property type="project" value="GO_Central"/>
</dbReference>
<dbReference type="Gramene" id="Manes.10G075100.1.v8.1">
    <property type="protein sequence ID" value="Manes.10G075100.1.v8.1.CDS"/>
    <property type="gene ID" value="Manes.10G075100.v8.1"/>
</dbReference>
<dbReference type="EMBL" id="CM004396">
    <property type="protein sequence ID" value="OAY39200.1"/>
    <property type="molecule type" value="Genomic_DNA"/>
</dbReference>
<evidence type="ECO:0000256" key="1">
    <source>
        <dbReference type="ARBA" id="ARBA00006955"/>
    </source>
</evidence>
<evidence type="ECO:0000256" key="2">
    <source>
        <dbReference type="ARBA" id="ARBA00011177"/>
    </source>
</evidence>
<dbReference type="PANTHER" id="PTHR10177">
    <property type="entry name" value="CYCLINS"/>
    <property type="match status" value="1"/>
</dbReference>
<feature type="compositionally biased region" description="Basic residues" evidence="8">
    <location>
        <begin position="81"/>
        <end position="90"/>
    </location>
</feature>
<comment type="similarity">
    <text evidence="1">Belongs to the cyclin family. Cyclin AB subfamily.</text>
</comment>
<dbReference type="Proteomes" id="UP000091857">
    <property type="component" value="Chromosome 10"/>
</dbReference>
<dbReference type="Pfam" id="PF02984">
    <property type="entry name" value="Cyclin_C"/>
    <property type="match status" value="1"/>
</dbReference>
<dbReference type="GO" id="GO:0016538">
    <property type="term" value="F:cyclin-dependent protein serine/threonine kinase regulator activity"/>
    <property type="evidence" value="ECO:0000318"/>
    <property type="project" value="GO_Central"/>
</dbReference>